<dbReference type="EMBL" id="CP010945">
    <property type="protein sequence ID" value="AKV04910.1"/>
    <property type="molecule type" value="Genomic_DNA"/>
</dbReference>
<dbReference type="GO" id="GO:0003677">
    <property type="term" value="F:DNA binding"/>
    <property type="evidence" value="ECO:0007669"/>
    <property type="project" value="InterPro"/>
</dbReference>
<dbReference type="OrthoDB" id="9795150at2"/>
<dbReference type="InterPro" id="IPR002525">
    <property type="entry name" value="Transp_IS110-like_N"/>
</dbReference>
<evidence type="ECO:0000259" key="1">
    <source>
        <dbReference type="Pfam" id="PF01548"/>
    </source>
</evidence>
<gene>
    <name evidence="3" type="ORF">B723_00295</name>
</gene>
<name>A0A0K1QHH6_PSEFL</name>
<dbReference type="RefSeq" id="WP_052909672.1">
    <property type="nucleotide sequence ID" value="NZ_CP010945.1"/>
</dbReference>
<dbReference type="Pfam" id="PF02371">
    <property type="entry name" value="Transposase_20"/>
    <property type="match status" value="1"/>
</dbReference>
<sequence length="320" mass="36434">MTILDSQVVVGVDVAKDEIVIYRSDLEKTLNIANKRSTLKQWLKTLPAHSAIALEATNIYHLDTTEMAHEMGHDVYVIDGSRLNRYRDGIGMRAKTDTLDAELLARYLSRESDRLRIWNPPPKAYTQMKSLLRRRAQLVRACVALKQSWKNESLLKEHFNQLLAAIAQFEKMIQKTLKEIAEEGGIDDQVKRCQAIEGVGLLTATAAATAFMRGEFANSDEYVAFLGMDPRVRQSGQKDQKRRLSKRGDSEFRRLFHNSAMAASRSPTWKPYYERYLARGLKGTQALVILARKLARVMFALMKNQTEYKPNSMFGCSPQT</sequence>
<dbReference type="AlphaFoldDB" id="A0A0K1QHH6"/>
<evidence type="ECO:0000313" key="4">
    <source>
        <dbReference type="Proteomes" id="UP000017175"/>
    </source>
</evidence>
<dbReference type="Pfam" id="PF01548">
    <property type="entry name" value="DEDD_Tnp_IS110"/>
    <property type="match status" value="1"/>
</dbReference>
<dbReference type="GO" id="GO:0006313">
    <property type="term" value="P:DNA transposition"/>
    <property type="evidence" value="ECO:0007669"/>
    <property type="project" value="InterPro"/>
</dbReference>
<dbReference type="GO" id="GO:0004803">
    <property type="term" value="F:transposase activity"/>
    <property type="evidence" value="ECO:0007669"/>
    <property type="project" value="InterPro"/>
</dbReference>
<accession>A0A0K1QHH6</accession>
<reference evidence="3 4" key="1">
    <citation type="journal article" date="2012" name="J. Bacteriol.">
        <title>Draft genome sequence of the cyanide-utilizing bacterium Pseudomonas fluorescens strain NCIMB 11764.</title>
        <authorList>
            <person name="Vilo C.A."/>
            <person name="Benedik M.J."/>
            <person name="Kunz D.A."/>
            <person name="Dong Q."/>
        </authorList>
    </citation>
    <scope>NUCLEOTIDE SEQUENCE [LARGE SCALE GENOMIC DNA]</scope>
    <source>
        <strain evidence="3 4">NCIMB 11764</strain>
    </source>
</reference>
<organism evidence="3 4">
    <name type="scientific">Pseudomonas fluorescens NCIMB 11764</name>
    <dbReference type="NCBI Taxonomy" id="1221522"/>
    <lineage>
        <taxon>Bacteria</taxon>
        <taxon>Pseudomonadati</taxon>
        <taxon>Pseudomonadota</taxon>
        <taxon>Gammaproteobacteria</taxon>
        <taxon>Pseudomonadales</taxon>
        <taxon>Pseudomonadaceae</taxon>
        <taxon>Pseudomonas</taxon>
    </lineage>
</organism>
<dbReference type="InterPro" id="IPR003346">
    <property type="entry name" value="Transposase_20"/>
</dbReference>
<feature type="domain" description="Transposase IS110-like N-terminal" evidence="1">
    <location>
        <begin position="10"/>
        <end position="159"/>
    </location>
</feature>
<protein>
    <submittedName>
        <fullName evidence="3">Transposase</fullName>
    </submittedName>
</protein>
<evidence type="ECO:0000313" key="3">
    <source>
        <dbReference type="EMBL" id="AKV04910.1"/>
    </source>
</evidence>
<evidence type="ECO:0000259" key="2">
    <source>
        <dbReference type="Pfam" id="PF02371"/>
    </source>
</evidence>
<dbReference type="Proteomes" id="UP000017175">
    <property type="component" value="Chromosome"/>
</dbReference>
<dbReference type="InterPro" id="IPR047650">
    <property type="entry name" value="Transpos_IS110"/>
</dbReference>
<proteinExistence type="predicted"/>
<dbReference type="PANTHER" id="PTHR33055">
    <property type="entry name" value="TRANSPOSASE FOR INSERTION SEQUENCE ELEMENT IS1111A"/>
    <property type="match status" value="1"/>
</dbReference>
<feature type="domain" description="Transposase IS116/IS110/IS902 C-terminal" evidence="2">
    <location>
        <begin position="194"/>
        <end position="274"/>
    </location>
</feature>